<dbReference type="InterPro" id="IPR011805">
    <property type="entry name" value="RNase_R"/>
</dbReference>
<dbReference type="InterPro" id="IPR050180">
    <property type="entry name" value="RNR_Ribonuclease"/>
</dbReference>
<dbReference type="Pfam" id="PF00575">
    <property type="entry name" value="S1"/>
    <property type="match status" value="1"/>
</dbReference>
<keyword evidence="6 7" id="KW-0694">RNA-binding</keyword>
<dbReference type="RefSeq" id="WP_110796287.1">
    <property type="nucleotide sequence ID" value="NZ_KZ826485.1"/>
</dbReference>
<name>A0A2V4MLF8_9RHOB</name>
<dbReference type="Pfam" id="PF00773">
    <property type="entry name" value="RNB"/>
    <property type="match status" value="1"/>
</dbReference>
<protein>
    <recommendedName>
        <fullName evidence="7">Ribonuclease R</fullName>
        <shortName evidence="7">RNase R</shortName>
        <ecNumber evidence="7">3.1.13.1</ecNumber>
    </recommendedName>
</protein>
<reference evidence="10 11" key="1">
    <citation type="submission" date="2018-05" db="EMBL/GenBank/DDBJ databases">
        <title>Oceanovita maritima gen. nov., sp. nov., a marine bacterium in the family Rhodobacteraceae isolated from surface seawater of Lundu port Xiamen, China.</title>
        <authorList>
            <person name="Hetharua B.H."/>
            <person name="Min D."/>
            <person name="Liao H."/>
            <person name="Tian Y."/>
        </authorList>
    </citation>
    <scope>NUCLEOTIDE SEQUENCE [LARGE SCALE GENOMIC DNA]</scope>
    <source>
        <strain evidence="10 11">FSX-11</strain>
    </source>
</reference>
<comment type="subcellular location">
    <subcellularLocation>
        <location evidence="7">Cytoplasm</location>
    </subcellularLocation>
</comment>
<dbReference type="EC" id="3.1.13.1" evidence="7"/>
<dbReference type="PROSITE" id="PS01175">
    <property type="entry name" value="RIBONUCLEASE_II"/>
    <property type="match status" value="1"/>
</dbReference>
<dbReference type="CDD" id="cd04471">
    <property type="entry name" value="S1_RNase_R"/>
    <property type="match status" value="1"/>
</dbReference>
<dbReference type="GO" id="GO:0008859">
    <property type="term" value="F:exoribonuclease II activity"/>
    <property type="evidence" value="ECO:0007669"/>
    <property type="project" value="UniProtKB-UniRule"/>
</dbReference>
<evidence type="ECO:0000313" key="10">
    <source>
        <dbReference type="EMBL" id="PYC47501.1"/>
    </source>
</evidence>
<dbReference type="GO" id="GO:0005829">
    <property type="term" value="C:cytosol"/>
    <property type="evidence" value="ECO:0007669"/>
    <property type="project" value="TreeGrafter"/>
</dbReference>
<accession>A0A2V4MLF8</accession>
<dbReference type="InterPro" id="IPR001900">
    <property type="entry name" value="RNase_II/R"/>
</dbReference>
<evidence type="ECO:0000256" key="3">
    <source>
        <dbReference type="ARBA" id="ARBA00022722"/>
    </source>
</evidence>
<keyword evidence="11" id="KW-1185">Reference proteome</keyword>
<keyword evidence="5 7" id="KW-0269">Exonuclease</keyword>
<dbReference type="InterPro" id="IPR022966">
    <property type="entry name" value="RNase_II/R_CS"/>
</dbReference>
<feature type="domain" description="S1 motif" evidence="9">
    <location>
        <begin position="628"/>
        <end position="709"/>
    </location>
</feature>
<comment type="similarity">
    <text evidence="7">Belongs to the RNR ribonuclease family. RNase R subfamily.</text>
</comment>
<organism evidence="10 11">
    <name type="scientific">Litorivita pollutaquae</name>
    <dbReference type="NCBI Taxonomy" id="2200892"/>
    <lineage>
        <taxon>Bacteria</taxon>
        <taxon>Pseudomonadati</taxon>
        <taxon>Pseudomonadota</taxon>
        <taxon>Alphaproteobacteria</taxon>
        <taxon>Rhodobacterales</taxon>
        <taxon>Paracoccaceae</taxon>
        <taxon>Litorivita</taxon>
    </lineage>
</organism>
<dbReference type="Pfam" id="PF17876">
    <property type="entry name" value="CSD2"/>
    <property type="match status" value="1"/>
</dbReference>
<dbReference type="InterPro" id="IPR003029">
    <property type="entry name" value="S1_domain"/>
</dbReference>
<keyword evidence="4 7" id="KW-0378">Hydrolase</keyword>
<dbReference type="PROSITE" id="PS50126">
    <property type="entry name" value="S1"/>
    <property type="match status" value="1"/>
</dbReference>
<evidence type="ECO:0000256" key="1">
    <source>
        <dbReference type="ARBA" id="ARBA00001849"/>
    </source>
</evidence>
<dbReference type="NCBIfam" id="TIGR00358">
    <property type="entry name" value="3_prime_RNase"/>
    <property type="match status" value="1"/>
</dbReference>
<keyword evidence="3 7" id="KW-0540">Nuclease</keyword>
<dbReference type="PANTHER" id="PTHR23355">
    <property type="entry name" value="RIBONUCLEASE"/>
    <property type="match status" value="1"/>
</dbReference>
<dbReference type="SUPFAM" id="SSF50249">
    <property type="entry name" value="Nucleic acid-binding proteins"/>
    <property type="match status" value="2"/>
</dbReference>
<dbReference type="InterPro" id="IPR012340">
    <property type="entry name" value="NA-bd_OB-fold"/>
</dbReference>
<dbReference type="GO" id="GO:0003723">
    <property type="term" value="F:RNA binding"/>
    <property type="evidence" value="ECO:0007669"/>
    <property type="project" value="UniProtKB-UniRule"/>
</dbReference>
<evidence type="ECO:0000256" key="4">
    <source>
        <dbReference type="ARBA" id="ARBA00022801"/>
    </source>
</evidence>
<evidence type="ECO:0000256" key="2">
    <source>
        <dbReference type="ARBA" id="ARBA00022490"/>
    </source>
</evidence>
<dbReference type="PANTHER" id="PTHR23355:SF9">
    <property type="entry name" value="DIS3-LIKE EXONUCLEASE 2"/>
    <property type="match status" value="1"/>
</dbReference>
<sequence length="762" mass="83294">MSKLPSKAEILAWISDHPTQTAKRDIAKAFGIKGAARIDLKRILKELEAEGHLEKRQKTYRDPDRLPPVSVLQILGPDSNGDLTAKPLEWQGEGPEPKIFMALRASDPALGEGDRILARVSLGEGEGNTYDAKLIRRIGTNPHKVLGVFRKGAEGGRILPIDKGLGTEWSVAADATHGAKDGELVEAEQAGPKARMGLPRARIVNRLGDPSAPKAVSLIAIHQHGIPDDFPDEVIAEADAMKPAGLKGRTDMRDMPLVTIDPWDARDHDDACWAHADDDPKNEGGHIVWVAIADVAHYVRPSTALDREARKRGNSSYFPDRVVPMLPDRLSGDLCSLHEGVPRACIAVRMQLDADGNKISHRFERGLMQSVASLNYEEVQAAVDGKPNEKTAPLMDLVIAPLYAAYDALTRARGRRQPLDLDLPERKVELDDAGKVASVNFRERLDAHRLIEELMVLANVAAAETLIAKKSPLLFRVHEEPSTDKLDALREVAQAAGFNLAKGQVLKTAHLNALLKAAEDTESDELINISTLRSMQQAYYSPQNFGHFGLALQSYAHFTSPIRRYSDLIVHRALISSHGWGKDGLSPAGIESLDDTATHISSTERRSMVAERDTNDRYLAAFLSERLGGEFTGRISGIAKFGVFVKMDETGADGLVPIRSLGNEYFHFDRDNNSLMGADTGRIITIGQRVTVKLIDALPVTGGVELQILTLDGEDVPHGPTGGGFSRQARRGGNSGKPAKRKAVKAKRKADKVKRKVHRKRS</sequence>
<dbReference type="HAMAP" id="MF_01895">
    <property type="entry name" value="RNase_R"/>
    <property type="match status" value="1"/>
</dbReference>
<evidence type="ECO:0000256" key="8">
    <source>
        <dbReference type="SAM" id="MobiDB-lite"/>
    </source>
</evidence>
<dbReference type="InterPro" id="IPR004476">
    <property type="entry name" value="RNase_II/RNase_R"/>
</dbReference>
<dbReference type="InterPro" id="IPR040476">
    <property type="entry name" value="CSD2"/>
</dbReference>
<evidence type="ECO:0000256" key="6">
    <source>
        <dbReference type="ARBA" id="ARBA00022884"/>
    </source>
</evidence>
<feature type="region of interest" description="Disordered" evidence="8">
    <location>
        <begin position="713"/>
        <end position="762"/>
    </location>
</feature>
<evidence type="ECO:0000256" key="5">
    <source>
        <dbReference type="ARBA" id="ARBA00022839"/>
    </source>
</evidence>
<evidence type="ECO:0000313" key="11">
    <source>
        <dbReference type="Proteomes" id="UP000248012"/>
    </source>
</evidence>
<dbReference type="AlphaFoldDB" id="A0A2V4MLF8"/>
<evidence type="ECO:0000256" key="7">
    <source>
        <dbReference type="HAMAP-Rule" id="MF_01895"/>
    </source>
</evidence>
<feature type="compositionally biased region" description="Basic residues" evidence="8">
    <location>
        <begin position="738"/>
        <end position="762"/>
    </location>
</feature>
<dbReference type="Proteomes" id="UP000248012">
    <property type="component" value="Unassembled WGS sequence"/>
</dbReference>
<dbReference type="SMART" id="SM00955">
    <property type="entry name" value="RNB"/>
    <property type="match status" value="1"/>
</dbReference>
<dbReference type="OrthoDB" id="9764149at2"/>
<comment type="function">
    <text evidence="7">3'-5' exoribonuclease that releases 5'-nucleoside monophosphates and is involved in maturation of structured RNAs.</text>
</comment>
<proteinExistence type="inferred from homology"/>
<evidence type="ECO:0000259" key="9">
    <source>
        <dbReference type="PROSITE" id="PS50126"/>
    </source>
</evidence>
<dbReference type="GO" id="GO:0006402">
    <property type="term" value="P:mRNA catabolic process"/>
    <property type="evidence" value="ECO:0007669"/>
    <property type="project" value="TreeGrafter"/>
</dbReference>
<gene>
    <name evidence="7 10" type="primary">rnr</name>
    <name evidence="10" type="ORF">DI396_10715</name>
</gene>
<dbReference type="SMART" id="SM00316">
    <property type="entry name" value="S1"/>
    <property type="match status" value="1"/>
</dbReference>
<keyword evidence="2 7" id="KW-0963">Cytoplasm</keyword>
<comment type="catalytic activity">
    <reaction evidence="1 7">
        <text>Exonucleolytic cleavage in the 3'- to 5'-direction to yield nucleoside 5'-phosphates.</text>
        <dbReference type="EC" id="3.1.13.1"/>
    </reaction>
</comment>
<dbReference type="Gene3D" id="2.40.50.140">
    <property type="entry name" value="Nucleic acid-binding proteins"/>
    <property type="match status" value="1"/>
</dbReference>
<dbReference type="EMBL" id="QFVT01000006">
    <property type="protein sequence ID" value="PYC47501.1"/>
    <property type="molecule type" value="Genomic_DNA"/>
</dbReference>
<dbReference type="NCBIfam" id="TIGR02063">
    <property type="entry name" value="RNase_R"/>
    <property type="match status" value="1"/>
</dbReference>
<comment type="caution">
    <text evidence="10">The sequence shown here is derived from an EMBL/GenBank/DDBJ whole genome shotgun (WGS) entry which is preliminary data.</text>
</comment>